<evidence type="ECO:0000256" key="4">
    <source>
        <dbReference type="ARBA" id="ARBA00022603"/>
    </source>
</evidence>
<evidence type="ECO:0000313" key="10">
    <source>
        <dbReference type="EMBL" id="OXE47234.1"/>
    </source>
</evidence>
<evidence type="ECO:0000313" key="11">
    <source>
        <dbReference type="Proteomes" id="UP000214610"/>
    </source>
</evidence>
<evidence type="ECO:0000256" key="2">
    <source>
        <dbReference type="ARBA" id="ARBA00022490"/>
    </source>
</evidence>
<keyword evidence="11" id="KW-1185">Reference proteome</keyword>
<dbReference type="SUPFAM" id="SSF88697">
    <property type="entry name" value="PUA domain-like"/>
    <property type="match status" value="1"/>
</dbReference>
<dbReference type="CDD" id="cd11572">
    <property type="entry name" value="RlmI_M_like"/>
    <property type="match status" value="1"/>
</dbReference>
<dbReference type="Pfam" id="PF17785">
    <property type="entry name" value="PUA_3"/>
    <property type="match status" value="1"/>
</dbReference>
<sequence length="411" mass="45795">MKTNIPTLILKPGKERALLRRHPWVYSTGVANVKGKPQSGDTIKIVDNKGNFLAWGAYSPESALRARCWSFNEKDIINEEWIRARVFEAIRSRDDLKSRTNAIRLIFGEADFLPGLIVDQYDTQLVTQFQAAGVEKWRSEIGKALTDATGLTQVFDRSDAATRAREGLPERKEVLEGEEPPEKIQIDEDGILYGVDVRMGHKTGFYVDQRDNRRLARQLAETFRKVHGRGMRALNCFCYTGGFSLALAKGGAEEVISIDSSADALEMAKSNAKLNEFNESQMKWVEANVFEQLRKYRDAGEKFDLVILDPPKFASSHHHVEKAARAYKDINLNGLRLLNEGGQLLTFSCSGAIDVDLFQKIVAGAVIDAKTDAWMISRLGAGSDHPLLMTHPEGEYLKGLHLVSRGANTAG</sequence>
<evidence type="ECO:0000256" key="1">
    <source>
        <dbReference type="ARBA" id="ARBA00004496"/>
    </source>
</evidence>
<protein>
    <submittedName>
        <fullName evidence="10">Class I SAM-dependent rRNA methyltransferase</fullName>
    </submittedName>
</protein>
<dbReference type="EMBL" id="NHMP01000005">
    <property type="protein sequence ID" value="OXE47234.1"/>
    <property type="molecule type" value="Genomic_DNA"/>
</dbReference>
<reference evidence="11" key="1">
    <citation type="submission" date="2017-05" db="EMBL/GenBank/DDBJ databases">
        <title>Improved OligoMM genomes.</title>
        <authorList>
            <person name="Garzetti D."/>
        </authorList>
    </citation>
    <scope>NUCLEOTIDE SEQUENCE [LARGE SCALE GENOMIC DNA]</scope>
    <source>
        <strain evidence="11">YL45</strain>
    </source>
</reference>
<dbReference type="GO" id="GO:0008168">
    <property type="term" value="F:methyltransferase activity"/>
    <property type="evidence" value="ECO:0007669"/>
    <property type="project" value="UniProtKB-KW"/>
</dbReference>
<dbReference type="InterPro" id="IPR015947">
    <property type="entry name" value="PUA-like_sf"/>
</dbReference>
<evidence type="ECO:0000256" key="6">
    <source>
        <dbReference type="ARBA" id="ARBA00022691"/>
    </source>
</evidence>
<evidence type="ECO:0000256" key="7">
    <source>
        <dbReference type="ARBA" id="ARBA00022884"/>
    </source>
</evidence>
<accession>A0A227KHK3</accession>
<dbReference type="SMART" id="SM00359">
    <property type="entry name" value="PUA"/>
    <property type="match status" value="1"/>
</dbReference>
<dbReference type="Gene3D" id="3.30.750.80">
    <property type="entry name" value="RNA methyltransferase domain (HRMD) like"/>
    <property type="match status" value="1"/>
</dbReference>
<organism evidence="10 11">
    <name type="scientific">Turicimonas muris</name>
    <dbReference type="NCBI Taxonomy" id="1796652"/>
    <lineage>
        <taxon>Bacteria</taxon>
        <taxon>Pseudomonadati</taxon>
        <taxon>Pseudomonadota</taxon>
        <taxon>Betaproteobacteria</taxon>
        <taxon>Burkholderiales</taxon>
        <taxon>Sutterellaceae</taxon>
        <taxon>Turicimonas</taxon>
    </lineage>
</organism>
<dbReference type="Gene3D" id="2.30.130.10">
    <property type="entry name" value="PUA domain"/>
    <property type="match status" value="1"/>
</dbReference>
<evidence type="ECO:0000256" key="8">
    <source>
        <dbReference type="ARBA" id="ARBA00038091"/>
    </source>
</evidence>
<dbReference type="InterPro" id="IPR019614">
    <property type="entry name" value="SAM-dep_methyl-trfase"/>
</dbReference>
<keyword evidence="6" id="KW-0949">S-adenosyl-L-methionine</keyword>
<name>A0A227KHK3_9BURK</name>
<keyword evidence="5 10" id="KW-0808">Transferase</keyword>
<dbReference type="Gene3D" id="3.40.50.150">
    <property type="entry name" value="Vaccinia Virus protein VP39"/>
    <property type="match status" value="1"/>
</dbReference>
<feature type="domain" description="PUA" evidence="9">
    <location>
        <begin position="6"/>
        <end position="91"/>
    </location>
</feature>
<dbReference type="Proteomes" id="UP000214610">
    <property type="component" value="Unassembled WGS sequence"/>
</dbReference>
<dbReference type="Pfam" id="PF10672">
    <property type="entry name" value="Methyltrans_SAM"/>
    <property type="match status" value="1"/>
</dbReference>
<dbReference type="GO" id="GO:0032259">
    <property type="term" value="P:methylation"/>
    <property type="evidence" value="ECO:0007669"/>
    <property type="project" value="UniProtKB-KW"/>
</dbReference>
<dbReference type="RefSeq" id="WP_066594275.1">
    <property type="nucleotide sequence ID" value="NZ_CAJTBZ010000008.1"/>
</dbReference>
<dbReference type="GO" id="GO:0006364">
    <property type="term" value="P:rRNA processing"/>
    <property type="evidence" value="ECO:0007669"/>
    <property type="project" value="UniProtKB-KW"/>
</dbReference>
<dbReference type="PANTHER" id="PTHR42873:SF1">
    <property type="entry name" value="S-ADENOSYLMETHIONINE-DEPENDENT METHYLTRANSFERASE DOMAIN-CONTAINING PROTEIN"/>
    <property type="match status" value="1"/>
</dbReference>
<dbReference type="AlphaFoldDB" id="A0A227KHK3"/>
<comment type="caution">
    <text evidence="10">The sequence shown here is derived from an EMBL/GenBank/DDBJ whole genome shotgun (WGS) entry which is preliminary data.</text>
</comment>
<dbReference type="InterPro" id="IPR029063">
    <property type="entry name" value="SAM-dependent_MTases_sf"/>
</dbReference>
<dbReference type="SUPFAM" id="SSF53335">
    <property type="entry name" value="S-adenosyl-L-methionine-dependent methyltransferases"/>
    <property type="match status" value="1"/>
</dbReference>
<dbReference type="CDD" id="cd21153">
    <property type="entry name" value="PUA_RlmI"/>
    <property type="match status" value="1"/>
</dbReference>
<dbReference type="InterPro" id="IPR002478">
    <property type="entry name" value="PUA"/>
</dbReference>
<dbReference type="CDD" id="cd02440">
    <property type="entry name" value="AdoMet_MTases"/>
    <property type="match status" value="1"/>
</dbReference>
<keyword evidence="7" id="KW-0694">RNA-binding</keyword>
<gene>
    <name evidence="10" type="ORF">ADH67_08720</name>
</gene>
<proteinExistence type="inferred from homology"/>
<dbReference type="PANTHER" id="PTHR42873">
    <property type="entry name" value="RIBOSOMAL RNA LARGE SUBUNIT METHYLTRANSFERASE"/>
    <property type="match status" value="1"/>
</dbReference>
<keyword evidence="3" id="KW-0698">rRNA processing</keyword>
<keyword evidence="4 10" id="KW-0489">Methyltransferase</keyword>
<evidence type="ECO:0000256" key="5">
    <source>
        <dbReference type="ARBA" id="ARBA00022679"/>
    </source>
</evidence>
<evidence type="ECO:0000259" key="9">
    <source>
        <dbReference type="SMART" id="SM00359"/>
    </source>
</evidence>
<dbReference type="InterPro" id="IPR036974">
    <property type="entry name" value="PUA_sf"/>
</dbReference>
<keyword evidence="2" id="KW-0963">Cytoplasm</keyword>
<comment type="similarity">
    <text evidence="8">Belongs to the methyltransferase superfamily. RlmI family.</text>
</comment>
<dbReference type="InterPro" id="IPR041532">
    <property type="entry name" value="RlmI-like_PUA"/>
</dbReference>
<evidence type="ECO:0000256" key="3">
    <source>
        <dbReference type="ARBA" id="ARBA00022552"/>
    </source>
</evidence>
<dbReference type="GO" id="GO:0005737">
    <property type="term" value="C:cytoplasm"/>
    <property type="evidence" value="ECO:0007669"/>
    <property type="project" value="UniProtKB-SubCell"/>
</dbReference>
<dbReference type="GeneID" id="78362190"/>
<dbReference type="GO" id="GO:0003723">
    <property type="term" value="F:RNA binding"/>
    <property type="evidence" value="ECO:0007669"/>
    <property type="project" value="UniProtKB-KW"/>
</dbReference>
<comment type="subcellular location">
    <subcellularLocation>
        <location evidence="1">Cytoplasm</location>
    </subcellularLocation>
</comment>
<dbReference type="PROSITE" id="PS50890">
    <property type="entry name" value="PUA"/>
    <property type="match status" value="1"/>
</dbReference>